<keyword evidence="8" id="KW-1133">Transmembrane helix</keyword>
<dbReference type="InterPro" id="IPR029045">
    <property type="entry name" value="ClpP/crotonase-like_dom_sf"/>
</dbReference>
<evidence type="ECO:0000256" key="6">
    <source>
        <dbReference type="ARBA" id="ARBA00022801"/>
    </source>
</evidence>
<dbReference type="EMBL" id="BEXT01000001">
    <property type="protein sequence ID" value="GBC62780.1"/>
    <property type="molecule type" value="Genomic_DNA"/>
</dbReference>
<keyword evidence="6" id="KW-0378">Hydrolase</keyword>
<comment type="caution">
    <text evidence="12">The sequence shown here is derived from an EMBL/GenBank/DDBJ whole genome shotgun (WGS) entry which is preliminary data.</text>
</comment>
<dbReference type="InterPro" id="IPR002142">
    <property type="entry name" value="Peptidase_S49"/>
</dbReference>
<keyword evidence="3" id="KW-1003">Cell membrane</keyword>
<dbReference type="NCBIfam" id="NF008745">
    <property type="entry name" value="PRK11778.1"/>
    <property type="match status" value="1"/>
</dbReference>
<keyword evidence="5" id="KW-0812">Transmembrane</keyword>
<dbReference type="CDD" id="cd07023">
    <property type="entry name" value="S49_Sppa_N_C"/>
    <property type="match status" value="1"/>
</dbReference>
<evidence type="ECO:0000313" key="13">
    <source>
        <dbReference type="Proteomes" id="UP000288096"/>
    </source>
</evidence>
<keyword evidence="4 12" id="KW-0645">Protease</keyword>
<dbReference type="Gene3D" id="3.90.226.10">
    <property type="entry name" value="2-enoyl-CoA Hydratase, Chain A, domain 1"/>
    <property type="match status" value="1"/>
</dbReference>
<feature type="domain" description="Peptidase S49 N-terminal proteobacteria" evidence="11">
    <location>
        <begin position="3"/>
        <end position="149"/>
    </location>
</feature>
<evidence type="ECO:0000256" key="8">
    <source>
        <dbReference type="ARBA" id="ARBA00022989"/>
    </source>
</evidence>
<comment type="subcellular location">
    <subcellularLocation>
        <location evidence="1">Cell membrane</location>
    </subcellularLocation>
</comment>
<proteinExistence type="inferred from homology"/>
<accession>A0A401G0P0</accession>
<evidence type="ECO:0000313" key="12">
    <source>
        <dbReference type="EMBL" id="GBC62780.1"/>
    </source>
</evidence>
<evidence type="ECO:0000256" key="9">
    <source>
        <dbReference type="ARBA" id="ARBA00023136"/>
    </source>
</evidence>
<dbReference type="Proteomes" id="UP000288096">
    <property type="component" value="Unassembled WGS sequence"/>
</dbReference>
<dbReference type="PANTHER" id="PTHR42987:SF4">
    <property type="entry name" value="PROTEASE SOHB-RELATED"/>
    <property type="match status" value="1"/>
</dbReference>
<evidence type="ECO:0000256" key="2">
    <source>
        <dbReference type="ARBA" id="ARBA00008683"/>
    </source>
</evidence>
<evidence type="ECO:0000256" key="5">
    <source>
        <dbReference type="ARBA" id="ARBA00022692"/>
    </source>
</evidence>
<evidence type="ECO:0000256" key="4">
    <source>
        <dbReference type="ARBA" id="ARBA00022670"/>
    </source>
</evidence>
<comment type="similarity">
    <text evidence="2">Belongs to the peptidase S49 family.</text>
</comment>
<dbReference type="GO" id="GO:0004252">
    <property type="term" value="F:serine-type endopeptidase activity"/>
    <property type="evidence" value="ECO:0007669"/>
    <property type="project" value="InterPro"/>
</dbReference>
<gene>
    <name evidence="12" type="ORF">DENIS_3757</name>
</gene>
<dbReference type="Pfam" id="PF01343">
    <property type="entry name" value="Peptidase_S49"/>
    <property type="match status" value="1"/>
</dbReference>
<dbReference type="GO" id="GO:0006508">
    <property type="term" value="P:proteolysis"/>
    <property type="evidence" value="ECO:0007669"/>
    <property type="project" value="UniProtKB-KW"/>
</dbReference>
<name>A0A401G0P0_9BACT</name>
<organism evidence="12 13">
    <name type="scientific">Desulfonema ishimotonii</name>
    <dbReference type="NCBI Taxonomy" id="45657"/>
    <lineage>
        <taxon>Bacteria</taxon>
        <taxon>Pseudomonadati</taxon>
        <taxon>Thermodesulfobacteriota</taxon>
        <taxon>Desulfobacteria</taxon>
        <taxon>Desulfobacterales</taxon>
        <taxon>Desulfococcaceae</taxon>
        <taxon>Desulfonema</taxon>
    </lineage>
</organism>
<protein>
    <submittedName>
        <fullName evidence="12">Protease SohB</fullName>
    </submittedName>
</protein>
<evidence type="ECO:0000259" key="10">
    <source>
        <dbReference type="Pfam" id="PF01343"/>
    </source>
</evidence>
<evidence type="ECO:0000256" key="1">
    <source>
        <dbReference type="ARBA" id="ARBA00004236"/>
    </source>
</evidence>
<dbReference type="InterPro" id="IPR047272">
    <property type="entry name" value="S49_SppA_C"/>
</dbReference>
<evidence type="ECO:0000256" key="7">
    <source>
        <dbReference type="ARBA" id="ARBA00022825"/>
    </source>
</evidence>
<dbReference type="InterPro" id="IPR013703">
    <property type="entry name" value="Peptidase_S49_N_proteobac"/>
</dbReference>
<dbReference type="GO" id="GO:0005886">
    <property type="term" value="C:plasma membrane"/>
    <property type="evidence" value="ECO:0007669"/>
    <property type="project" value="UniProtKB-SubCell"/>
</dbReference>
<dbReference type="AlphaFoldDB" id="A0A401G0P0"/>
<reference evidence="13" key="1">
    <citation type="submission" date="2017-11" db="EMBL/GenBank/DDBJ databases">
        <authorList>
            <person name="Watanabe M."/>
            <person name="Kojima H."/>
        </authorList>
    </citation>
    <scope>NUCLEOTIDE SEQUENCE [LARGE SCALE GENOMIC DNA]</scope>
    <source>
        <strain evidence="13">Tokyo 01</strain>
    </source>
</reference>
<keyword evidence="9" id="KW-0472">Membrane</keyword>
<dbReference type="Pfam" id="PF08496">
    <property type="entry name" value="Peptidase_S49_N"/>
    <property type="match status" value="1"/>
</dbReference>
<feature type="domain" description="Peptidase S49" evidence="10">
    <location>
        <begin position="153"/>
        <end position="297"/>
    </location>
</feature>
<evidence type="ECO:0000259" key="11">
    <source>
        <dbReference type="Pfam" id="PF08496"/>
    </source>
</evidence>
<dbReference type="SUPFAM" id="SSF52096">
    <property type="entry name" value="ClpP/crotonase"/>
    <property type="match status" value="1"/>
</dbReference>
<dbReference type="PANTHER" id="PTHR42987">
    <property type="entry name" value="PEPTIDASE S49"/>
    <property type="match status" value="1"/>
</dbReference>
<reference evidence="13" key="2">
    <citation type="submission" date="2019-01" db="EMBL/GenBank/DDBJ databases">
        <title>Genome sequence of Desulfonema ishimotonii strain Tokyo 01.</title>
        <authorList>
            <person name="Fukui M."/>
        </authorList>
    </citation>
    <scope>NUCLEOTIDE SEQUENCE [LARGE SCALE GENOMIC DNA]</scope>
    <source>
        <strain evidence="13">Tokyo 01</strain>
    </source>
</reference>
<dbReference type="RefSeq" id="WP_124329930.1">
    <property type="nucleotide sequence ID" value="NZ_BEXT01000001.1"/>
</dbReference>
<sequence>MKDFMGNYSLFLAKALTIALTVSVVLAIGVAILESDNDSSAGYISVKKLNDRYEAITLEMKKHLLSADEYEKAAAVADAAKEAAEGEKAGRKRVFVLSFSGDLAASAVAGLREEISAVLGVATPEDEVIVRLESGGGMVHSYGLAASQLQRIRDRNIPLTIAVDKIAASGGYMMACVGDRLVAAPFAIIGSVGVIFSTPNFHRFLQKHDIDYEQITAGEYKRTLTLFGQITEKGRDKTIAQVQAVHDLFKQFIAAHRKSVDMEKVATGEFWYASQALNLKLVDELMTSDDLLRARSRTADLYEVTWQPNQTLSQQLSASVRLMVSDLFMGLWQLAAESRYQ</sequence>
<dbReference type="OrthoDB" id="9764363at2"/>
<keyword evidence="7" id="KW-0720">Serine protease</keyword>
<evidence type="ECO:0000256" key="3">
    <source>
        <dbReference type="ARBA" id="ARBA00022475"/>
    </source>
</evidence>
<keyword evidence="13" id="KW-1185">Reference proteome</keyword>